<accession>A0AAV4JHF1</accession>
<dbReference type="CDD" id="cd08389">
    <property type="entry name" value="C2A_Synaptotagmin-14_16"/>
    <property type="match status" value="1"/>
</dbReference>
<sequence>MVIKGAAYQYEEETSSDSEDEVLKHYQNSVARTNSVKGGRVGHAKKPPSTRTSSERAKSSRGSREDLEAGDRLSYNAESDEERQNHHQHNNRSPHAGTPNSGGASMQSGDSPRNGTTLTFENQAFMADAGGGSVSASDRAQSTDRLTSDEHLFDVSDLQHDNALISKCGSLEVSFYYDSPNTRMVVKIHQAREIPAKDRGGANTTQVRIMLLPNKKQRHKSKIKDGENPVFEEKIYFNRVMPDEVQGMGLRFRLYGVERMRRERMIGESIVGFASLNLDVETTHWVVLEPRSNLSHGDSANDVASLARSDSGSSNQSLQHGGMPELLLGLAYNGTTGRLSVEVIKGSNFRNMAMNRAPDTYTKLSLMNATGAEVQRCKTSVRRGQPNPLFKETFMLQVALFQLAEVTLMVSVYNKKSMKKKEMVGWFSMGMNSSGEEESAHWQDMRESKGEQVCRWHILLES</sequence>
<gene>
    <name evidence="3" type="ORF">ElyMa_005092800</name>
</gene>
<reference evidence="3 4" key="1">
    <citation type="journal article" date="2021" name="Elife">
        <title>Chloroplast acquisition without the gene transfer in kleptoplastic sea slugs, Plakobranchus ocellatus.</title>
        <authorList>
            <person name="Maeda T."/>
            <person name="Takahashi S."/>
            <person name="Yoshida T."/>
            <person name="Shimamura S."/>
            <person name="Takaki Y."/>
            <person name="Nagai Y."/>
            <person name="Toyoda A."/>
            <person name="Suzuki Y."/>
            <person name="Arimoto A."/>
            <person name="Ishii H."/>
            <person name="Satoh N."/>
            <person name="Nishiyama T."/>
            <person name="Hasebe M."/>
            <person name="Maruyama T."/>
            <person name="Minagawa J."/>
            <person name="Obokata J."/>
            <person name="Shigenobu S."/>
        </authorList>
    </citation>
    <scope>NUCLEOTIDE SEQUENCE [LARGE SCALE GENOMIC DNA]</scope>
</reference>
<evidence type="ECO:0000313" key="4">
    <source>
        <dbReference type="Proteomes" id="UP000762676"/>
    </source>
</evidence>
<organism evidence="3 4">
    <name type="scientific">Elysia marginata</name>
    <dbReference type="NCBI Taxonomy" id="1093978"/>
    <lineage>
        <taxon>Eukaryota</taxon>
        <taxon>Metazoa</taxon>
        <taxon>Spiralia</taxon>
        <taxon>Lophotrochozoa</taxon>
        <taxon>Mollusca</taxon>
        <taxon>Gastropoda</taxon>
        <taxon>Heterobranchia</taxon>
        <taxon>Euthyneura</taxon>
        <taxon>Panpulmonata</taxon>
        <taxon>Sacoglossa</taxon>
        <taxon>Placobranchoidea</taxon>
        <taxon>Plakobranchidae</taxon>
        <taxon>Elysia</taxon>
    </lineage>
</organism>
<dbReference type="PROSITE" id="PS50004">
    <property type="entry name" value="C2"/>
    <property type="match status" value="2"/>
</dbReference>
<feature type="compositionally biased region" description="Polar residues" evidence="1">
    <location>
        <begin position="26"/>
        <end position="36"/>
    </location>
</feature>
<dbReference type="SUPFAM" id="SSF49562">
    <property type="entry name" value="C2 domain (Calcium/lipid-binding domain, CaLB)"/>
    <property type="match status" value="2"/>
</dbReference>
<name>A0AAV4JHF1_9GAST</name>
<dbReference type="SMART" id="SM00239">
    <property type="entry name" value="C2"/>
    <property type="match status" value="2"/>
</dbReference>
<feature type="region of interest" description="Disordered" evidence="1">
    <location>
        <begin position="1"/>
        <end position="117"/>
    </location>
</feature>
<feature type="domain" description="C2" evidence="2">
    <location>
        <begin position="322"/>
        <end position="457"/>
    </location>
</feature>
<dbReference type="CDD" id="cd08408">
    <property type="entry name" value="C2B_Synaptotagmin-14_16"/>
    <property type="match status" value="1"/>
</dbReference>
<evidence type="ECO:0000259" key="2">
    <source>
        <dbReference type="PROSITE" id="PS50004"/>
    </source>
</evidence>
<dbReference type="Proteomes" id="UP000762676">
    <property type="component" value="Unassembled WGS sequence"/>
</dbReference>
<feature type="compositionally biased region" description="Basic and acidic residues" evidence="1">
    <location>
        <begin position="53"/>
        <end position="71"/>
    </location>
</feature>
<dbReference type="InterPro" id="IPR043541">
    <property type="entry name" value="SYT14/14L/16"/>
</dbReference>
<dbReference type="Pfam" id="PF00168">
    <property type="entry name" value="C2"/>
    <property type="match status" value="2"/>
</dbReference>
<dbReference type="Gene3D" id="2.60.40.150">
    <property type="entry name" value="C2 domain"/>
    <property type="match status" value="2"/>
</dbReference>
<proteinExistence type="predicted"/>
<dbReference type="InterPro" id="IPR035892">
    <property type="entry name" value="C2_domain_sf"/>
</dbReference>
<comment type="caution">
    <text evidence="3">The sequence shown here is derived from an EMBL/GenBank/DDBJ whole genome shotgun (WGS) entry which is preliminary data.</text>
</comment>
<dbReference type="PANTHER" id="PTHR46129:SF2">
    <property type="entry name" value="SYNAPTOTAGMIN 14, ISOFORM D"/>
    <property type="match status" value="1"/>
</dbReference>
<dbReference type="FunFam" id="2.60.40.150:FF:000062">
    <property type="entry name" value="synaptotagmin-14 isoform X1"/>
    <property type="match status" value="1"/>
</dbReference>
<evidence type="ECO:0000256" key="1">
    <source>
        <dbReference type="SAM" id="MobiDB-lite"/>
    </source>
</evidence>
<feature type="domain" description="C2" evidence="2">
    <location>
        <begin position="167"/>
        <end position="286"/>
    </location>
</feature>
<protein>
    <submittedName>
        <fullName evidence="3">Synaptotagmin-14-like</fullName>
    </submittedName>
</protein>
<dbReference type="InterPro" id="IPR000008">
    <property type="entry name" value="C2_dom"/>
</dbReference>
<evidence type="ECO:0000313" key="3">
    <source>
        <dbReference type="EMBL" id="GFS21810.1"/>
    </source>
</evidence>
<dbReference type="GO" id="GO:0005543">
    <property type="term" value="F:phospholipid binding"/>
    <property type="evidence" value="ECO:0007669"/>
    <property type="project" value="TreeGrafter"/>
</dbReference>
<dbReference type="EMBL" id="BMAT01010179">
    <property type="protein sequence ID" value="GFS21810.1"/>
    <property type="molecule type" value="Genomic_DNA"/>
</dbReference>
<dbReference type="AlphaFoldDB" id="A0AAV4JHF1"/>
<feature type="compositionally biased region" description="Polar residues" evidence="1">
    <location>
        <begin position="98"/>
        <end position="117"/>
    </location>
</feature>
<feature type="compositionally biased region" description="Polar residues" evidence="1">
    <location>
        <begin position="308"/>
        <end position="319"/>
    </location>
</feature>
<feature type="compositionally biased region" description="Acidic residues" evidence="1">
    <location>
        <begin position="10"/>
        <end position="20"/>
    </location>
</feature>
<keyword evidence="4" id="KW-1185">Reference proteome</keyword>
<dbReference type="PANTHER" id="PTHR46129">
    <property type="entry name" value="SYNAPTOTAGMIN 14, ISOFORM D"/>
    <property type="match status" value="1"/>
</dbReference>
<feature type="region of interest" description="Disordered" evidence="1">
    <location>
        <begin position="295"/>
        <end position="319"/>
    </location>
</feature>